<dbReference type="InterPro" id="IPR008979">
    <property type="entry name" value="Galactose-bd-like_sf"/>
</dbReference>
<dbReference type="Gene3D" id="3.20.20.80">
    <property type="entry name" value="Glycosidases"/>
    <property type="match status" value="1"/>
</dbReference>
<evidence type="ECO:0000256" key="6">
    <source>
        <dbReference type="ARBA" id="ARBA00023180"/>
    </source>
</evidence>
<sequence length="655" mass="72959">MITERLKAIVLAAGLVWGGMATAQPKLTLRLDKADKTVSPTLYGLMTEEINFSYEGGLYAQLIRNTSFKEDKNGQQPNPWTPWKTGGPKFWTLSDTVASHIAIELNDGINRANPKSLRWDAAKGSRLLNDGYWGFPVRSGEKYEGAFYAKTAGDAPAKLTVSLVSTDGSTVYAVTTVDGIGRKWSRHTFTLTAPASVKATKDVKFCVTADEAGKYWLTRVTLFPQTFNNRPNGMRRDLMQMMCDMHPKFLRFPGGNYVEGNDFRNRFDWKRTVGNPDERPGHMSPWGYPSTDGMGLLEFLEWAEDVGAEPLLAVFAGYTLSGDYVTGDYVDGFVRDALDEIEYITGGPGTNWGAQRVRDGHPAPFPLHYIEVGNEDFFDKSGSYPSRFKKFYDAIKARYPQLQVISTVDARMMERQAAETCVKDVKYDLIDEHYYRNTAEMYRAFHQYDAYDRKGPKIFCGEWASREGEPTTNMNAALGDAAWMAGMERNSDIVVAHCYAPLFVNVNPHGMQWKSDLIGYDALTAYGSPSYYAQCMFAGNVGDRIVPVEVNGLPQMNVNGSRLDQVYYTATREARTGRVYLKLVNGGSTPVMLTVEHIGGKVGGKGVWTVLKSAKPEDTNSIDRPRAIVPATTKTKTGKAFQIKLAPYSINVLSY</sequence>
<protein>
    <recommendedName>
        <fullName evidence="3">non-reducing end alpha-L-arabinofuranosidase</fullName>
        <ecNumber evidence="3">3.2.1.55</ecNumber>
    </recommendedName>
</protein>
<organism evidence="8 9">
    <name type="scientific">Hallella multisaccharivorax DSM 17128</name>
    <dbReference type="NCBI Taxonomy" id="688246"/>
    <lineage>
        <taxon>Bacteria</taxon>
        <taxon>Pseudomonadati</taxon>
        <taxon>Bacteroidota</taxon>
        <taxon>Bacteroidia</taxon>
        <taxon>Bacteroidales</taxon>
        <taxon>Prevotellaceae</taxon>
        <taxon>Hallella</taxon>
    </lineage>
</organism>
<dbReference type="Pfam" id="PF22848">
    <property type="entry name" value="ASD1_dom"/>
    <property type="match status" value="1"/>
</dbReference>
<keyword evidence="5" id="KW-0378">Hydrolase</keyword>
<dbReference type="AlphaFoldDB" id="F8N9D2"/>
<dbReference type="SUPFAM" id="SSF51445">
    <property type="entry name" value="(Trans)glycosidases"/>
    <property type="match status" value="1"/>
</dbReference>
<evidence type="ECO:0000259" key="7">
    <source>
        <dbReference type="SMART" id="SM00813"/>
    </source>
</evidence>
<dbReference type="EC" id="3.2.1.55" evidence="3"/>
<dbReference type="InterPro" id="IPR051563">
    <property type="entry name" value="Glycosyl_Hydrolase_51"/>
</dbReference>
<dbReference type="STRING" id="688246.Premu_2360"/>
<evidence type="ECO:0000256" key="2">
    <source>
        <dbReference type="ARBA" id="ARBA00007186"/>
    </source>
</evidence>
<comment type="catalytic activity">
    <reaction evidence="1">
        <text>Hydrolysis of terminal non-reducing alpha-L-arabinofuranoside residues in alpha-L-arabinosides.</text>
        <dbReference type="EC" id="3.2.1.55"/>
    </reaction>
</comment>
<dbReference type="InterPro" id="IPR017853">
    <property type="entry name" value="GH"/>
</dbReference>
<dbReference type="OrthoDB" id="9758333at2"/>
<dbReference type="InterPro" id="IPR055235">
    <property type="entry name" value="ASD1_cat"/>
</dbReference>
<dbReference type="EMBL" id="GL945017">
    <property type="protein sequence ID" value="EGN57741.1"/>
    <property type="molecule type" value="Genomic_DNA"/>
</dbReference>
<feature type="domain" description="Alpha-L-arabinofuranosidase C-terminal" evidence="7">
    <location>
        <begin position="461"/>
        <end position="649"/>
    </location>
</feature>
<evidence type="ECO:0000313" key="9">
    <source>
        <dbReference type="Proteomes" id="UP000002772"/>
    </source>
</evidence>
<evidence type="ECO:0000313" key="8">
    <source>
        <dbReference type="EMBL" id="EGN57741.1"/>
    </source>
</evidence>
<evidence type="ECO:0000256" key="3">
    <source>
        <dbReference type="ARBA" id="ARBA00012670"/>
    </source>
</evidence>
<dbReference type="Proteomes" id="UP000002772">
    <property type="component" value="Unassembled WGS sequence"/>
</dbReference>
<evidence type="ECO:0000256" key="4">
    <source>
        <dbReference type="ARBA" id="ARBA00022729"/>
    </source>
</evidence>
<dbReference type="GO" id="GO:0046373">
    <property type="term" value="P:L-arabinose metabolic process"/>
    <property type="evidence" value="ECO:0007669"/>
    <property type="project" value="InterPro"/>
</dbReference>
<dbReference type="SUPFAM" id="SSF51011">
    <property type="entry name" value="Glycosyl hydrolase domain"/>
    <property type="match status" value="1"/>
</dbReference>
<keyword evidence="6" id="KW-0325">Glycoprotein</keyword>
<dbReference type="InterPro" id="IPR013780">
    <property type="entry name" value="Glyco_hydro_b"/>
</dbReference>
<dbReference type="Pfam" id="PF06964">
    <property type="entry name" value="Alpha-L-AF_C"/>
    <property type="match status" value="1"/>
</dbReference>
<evidence type="ECO:0000256" key="1">
    <source>
        <dbReference type="ARBA" id="ARBA00001462"/>
    </source>
</evidence>
<dbReference type="PANTHER" id="PTHR31776">
    <property type="entry name" value="ALPHA-L-ARABINOFURANOSIDASE 1"/>
    <property type="match status" value="1"/>
</dbReference>
<comment type="similarity">
    <text evidence="2">Belongs to the glycosyl hydrolase 51 family.</text>
</comment>
<accession>F8N9D2</accession>
<dbReference type="PANTHER" id="PTHR31776:SF0">
    <property type="entry name" value="ALPHA-L-ARABINOFURANOSIDASE 1"/>
    <property type="match status" value="1"/>
</dbReference>
<dbReference type="HOGENOM" id="CLU_010060_1_0_10"/>
<dbReference type="eggNOG" id="COG3534">
    <property type="taxonomic scope" value="Bacteria"/>
</dbReference>
<gene>
    <name evidence="8" type="ORF">Premu_2360</name>
</gene>
<dbReference type="Gene3D" id="2.60.40.1180">
    <property type="entry name" value="Golgi alpha-mannosidase II"/>
    <property type="match status" value="1"/>
</dbReference>
<dbReference type="InterPro" id="IPR010720">
    <property type="entry name" value="Alpha-L-AF_C"/>
</dbReference>
<keyword evidence="9" id="KW-1185">Reference proteome</keyword>
<dbReference type="SMART" id="SM00813">
    <property type="entry name" value="Alpha-L-AF_C"/>
    <property type="match status" value="1"/>
</dbReference>
<evidence type="ECO:0000256" key="5">
    <source>
        <dbReference type="ARBA" id="ARBA00022801"/>
    </source>
</evidence>
<reference evidence="9" key="1">
    <citation type="journal article" date="2011" name="Stand. Genomic Sci.">
        <title>Non-contiguous finished genome sequence of the opportunistic oral pathogen Prevotella multisaccharivorax type strain (PPPA20).</title>
        <authorList>
            <person name="Pati A."/>
            <person name="Gronow S."/>
            <person name="Lu M."/>
            <person name="Lapidus A."/>
            <person name="Nolan M."/>
            <person name="Lucas S."/>
            <person name="Hammon N."/>
            <person name="Deshpande S."/>
            <person name="Cheng J.F."/>
            <person name="Tapia R."/>
            <person name="Han C."/>
            <person name="Goodwin L."/>
            <person name="Pitluck S."/>
            <person name="Liolios K."/>
            <person name="Pagani I."/>
            <person name="Mavromatis K."/>
            <person name="Mikhailova N."/>
            <person name="Huntemann M."/>
            <person name="Chen A."/>
            <person name="Palaniappan K."/>
            <person name="Land M."/>
            <person name="Hauser L."/>
            <person name="Detter J.C."/>
            <person name="Brambilla E.M."/>
            <person name="Rohde M."/>
            <person name="Goker M."/>
            <person name="Woyke T."/>
            <person name="Bristow J."/>
            <person name="Eisen J.A."/>
            <person name="Markowitz V."/>
            <person name="Hugenholtz P."/>
            <person name="Kyrpides N.C."/>
            <person name="Klenk H.P."/>
            <person name="Ivanova N."/>
        </authorList>
    </citation>
    <scope>NUCLEOTIDE SEQUENCE [LARGE SCALE GENOMIC DNA]</scope>
    <source>
        <strain evidence="9">DSM 17128</strain>
    </source>
</reference>
<name>F8N9D2_9BACT</name>
<dbReference type="SUPFAM" id="SSF49785">
    <property type="entry name" value="Galactose-binding domain-like"/>
    <property type="match status" value="1"/>
</dbReference>
<keyword evidence="4" id="KW-0732">Signal</keyword>
<proteinExistence type="inferred from homology"/>
<dbReference type="GO" id="GO:0046556">
    <property type="term" value="F:alpha-L-arabinofuranosidase activity"/>
    <property type="evidence" value="ECO:0007669"/>
    <property type="project" value="UniProtKB-EC"/>
</dbReference>